<protein>
    <submittedName>
        <fullName evidence="1">Uncharacterized protein</fullName>
    </submittedName>
</protein>
<evidence type="ECO:0000313" key="1">
    <source>
        <dbReference type="EMBL" id="TLD68772.1"/>
    </source>
</evidence>
<organism evidence="1 2">
    <name type="scientific">Phragmitibacter flavus</name>
    <dbReference type="NCBI Taxonomy" id="2576071"/>
    <lineage>
        <taxon>Bacteria</taxon>
        <taxon>Pseudomonadati</taxon>
        <taxon>Verrucomicrobiota</taxon>
        <taxon>Verrucomicrobiia</taxon>
        <taxon>Verrucomicrobiales</taxon>
        <taxon>Verrucomicrobiaceae</taxon>
        <taxon>Phragmitibacter</taxon>
    </lineage>
</organism>
<name>A0A5R8K8W5_9BACT</name>
<proteinExistence type="predicted"/>
<accession>A0A5R8K8W5</accession>
<keyword evidence="2" id="KW-1185">Reference proteome</keyword>
<reference evidence="1 2" key="1">
    <citation type="submission" date="2019-05" db="EMBL/GenBank/DDBJ databases">
        <title>Verrucobacter flavum gen. nov., sp. nov. a new member of the family Verrucomicrobiaceae.</title>
        <authorList>
            <person name="Szuroczki S."/>
            <person name="Abbaszade G."/>
            <person name="Szabo A."/>
            <person name="Felfoldi T."/>
            <person name="Schumann P."/>
            <person name="Boka K."/>
            <person name="Keki Z."/>
            <person name="Toumi M."/>
            <person name="Toth E."/>
        </authorList>
    </citation>
    <scope>NUCLEOTIDE SEQUENCE [LARGE SCALE GENOMIC DNA]</scope>
    <source>
        <strain evidence="1 2">MG-N-17</strain>
    </source>
</reference>
<sequence>MFLRPGHLFGFGHEPIFIPWCEFYQARRKKFLLSNLVSVNIGSPKVAEITLAAQVFEQSEGAKVLN</sequence>
<dbReference type="EMBL" id="VAUV01000019">
    <property type="protein sequence ID" value="TLD68772.1"/>
    <property type="molecule type" value="Genomic_DNA"/>
</dbReference>
<dbReference type="AlphaFoldDB" id="A0A5R8K8W5"/>
<evidence type="ECO:0000313" key="2">
    <source>
        <dbReference type="Proteomes" id="UP000306196"/>
    </source>
</evidence>
<gene>
    <name evidence="1" type="ORF">FEM03_20780</name>
</gene>
<dbReference type="Proteomes" id="UP000306196">
    <property type="component" value="Unassembled WGS sequence"/>
</dbReference>
<comment type="caution">
    <text evidence="1">The sequence shown here is derived from an EMBL/GenBank/DDBJ whole genome shotgun (WGS) entry which is preliminary data.</text>
</comment>